<dbReference type="PANTHER" id="PTHR30309:SF1">
    <property type="entry name" value="GLYCEROL-3-PHOSPHATE ACYLTRANSFERASE 1"/>
    <property type="match status" value="1"/>
</dbReference>
<reference evidence="11 12" key="1">
    <citation type="submission" date="2019-11" db="EMBL/GenBank/DDBJ databases">
        <title>Paenibacillus monticola sp. nov., a novel PGPR strain isolated from mountain sample in China.</title>
        <authorList>
            <person name="Zhao Q."/>
            <person name="Li H.-P."/>
            <person name="Zhang J.-L."/>
        </authorList>
    </citation>
    <scope>NUCLEOTIDE SEQUENCE [LARGE SCALE GENOMIC DNA]</scope>
    <source>
        <strain evidence="11 12">LC-T2</strain>
    </source>
</reference>
<keyword evidence="4 10" id="KW-0812">Transmembrane</keyword>
<dbReference type="InterPro" id="IPR003811">
    <property type="entry name" value="G3P_acylTferase_PlsY"/>
</dbReference>
<dbReference type="GO" id="GO:0008654">
    <property type="term" value="P:phospholipid biosynthetic process"/>
    <property type="evidence" value="ECO:0007669"/>
    <property type="project" value="UniProtKB-KW"/>
</dbReference>
<feature type="transmembrane region" description="Helical" evidence="10">
    <location>
        <begin position="146"/>
        <end position="165"/>
    </location>
</feature>
<keyword evidence="11" id="KW-0012">Acyltransferase</keyword>
<gene>
    <name evidence="11" type="ORF">GJB61_16980</name>
</gene>
<keyword evidence="5 10" id="KW-1133">Transmembrane helix</keyword>
<comment type="caution">
    <text evidence="11">The sequence shown here is derived from an EMBL/GenBank/DDBJ whole genome shotgun (WGS) entry which is preliminary data.</text>
</comment>
<evidence type="ECO:0000256" key="10">
    <source>
        <dbReference type="SAM" id="Phobius"/>
    </source>
</evidence>
<evidence type="ECO:0000256" key="5">
    <source>
        <dbReference type="ARBA" id="ARBA00022989"/>
    </source>
</evidence>
<name>A0A7X2H754_9BACL</name>
<dbReference type="Proteomes" id="UP000463051">
    <property type="component" value="Unassembled WGS sequence"/>
</dbReference>
<keyword evidence="9" id="KW-1208">Phospholipid metabolism</keyword>
<keyword evidence="6" id="KW-0443">Lipid metabolism</keyword>
<dbReference type="PANTHER" id="PTHR30309">
    <property type="entry name" value="INNER MEMBRANE PROTEIN YGIH"/>
    <property type="match status" value="1"/>
</dbReference>
<evidence type="ECO:0000256" key="7">
    <source>
        <dbReference type="ARBA" id="ARBA00023136"/>
    </source>
</evidence>
<organism evidence="11 12">
    <name type="scientific">Paenibacillus monticola</name>
    <dbReference type="NCBI Taxonomy" id="2666075"/>
    <lineage>
        <taxon>Bacteria</taxon>
        <taxon>Bacillati</taxon>
        <taxon>Bacillota</taxon>
        <taxon>Bacilli</taxon>
        <taxon>Bacillales</taxon>
        <taxon>Paenibacillaceae</taxon>
        <taxon>Paenibacillus</taxon>
    </lineage>
</organism>
<keyword evidence="12" id="KW-1185">Reference proteome</keyword>
<evidence type="ECO:0000256" key="9">
    <source>
        <dbReference type="ARBA" id="ARBA00023264"/>
    </source>
</evidence>
<keyword evidence="3 11" id="KW-0808">Transferase</keyword>
<keyword evidence="7 10" id="KW-0472">Membrane</keyword>
<evidence type="ECO:0000256" key="8">
    <source>
        <dbReference type="ARBA" id="ARBA00023209"/>
    </source>
</evidence>
<dbReference type="GO" id="GO:0043772">
    <property type="term" value="F:acyl-phosphate glycerol-3-phosphate acyltransferase activity"/>
    <property type="evidence" value="ECO:0007669"/>
    <property type="project" value="InterPro"/>
</dbReference>
<feature type="transmembrane region" description="Helical" evidence="10">
    <location>
        <begin position="109"/>
        <end position="134"/>
    </location>
</feature>
<dbReference type="GO" id="GO:0005886">
    <property type="term" value="C:plasma membrane"/>
    <property type="evidence" value="ECO:0007669"/>
    <property type="project" value="InterPro"/>
</dbReference>
<evidence type="ECO:0000313" key="11">
    <source>
        <dbReference type="EMBL" id="MRN54680.1"/>
    </source>
</evidence>
<dbReference type="AlphaFoldDB" id="A0A7X2H754"/>
<evidence type="ECO:0000256" key="6">
    <source>
        <dbReference type="ARBA" id="ARBA00023098"/>
    </source>
</evidence>
<dbReference type="EMBL" id="WJXB01000006">
    <property type="protein sequence ID" value="MRN54680.1"/>
    <property type="molecule type" value="Genomic_DNA"/>
</dbReference>
<dbReference type="RefSeq" id="WP_154120022.1">
    <property type="nucleotide sequence ID" value="NZ_WJXB01000006.1"/>
</dbReference>
<accession>A0A7X2H754</accession>
<feature type="transmembrane region" description="Helical" evidence="10">
    <location>
        <begin position="40"/>
        <end position="59"/>
    </location>
</feature>
<proteinExistence type="predicted"/>
<evidence type="ECO:0000256" key="1">
    <source>
        <dbReference type="ARBA" id="ARBA00022475"/>
    </source>
</evidence>
<dbReference type="SMART" id="SM01207">
    <property type="entry name" value="G3P_acyltransf"/>
    <property type="match status" value="1"/>
</dbReference>
<feature type="transmembrane region" description="Helical" evidence="10">
    <location>
        <begin position="66"/>
        <end position="89"/>
    </location>
</feature>
<protein>
    <submittedName>
        <fullName evidence="11">Glycerol-3-phosphate acyltransferase</fullName>
    </submittedName>
</protein>
<keyword evidence="8" id="KW-0594">Phospholipid biosynthesis</keyword>
<sequence length="200" mass="22075">MIILLTLVEFLCGSLMFSYWLGRLARKDLKTVGDGNPGAFNLWSAAGYKLGLAGVLLDFMKGYLPLALFIESGMMQGYGIVLISAAPIVGHAFSPFMKFKGGKAIAVTFGVWSALTRFEVSLVYAIILAILLAISTIIKKGKPVSTEANAFQAVFGMLLVSVYLYLRNFSTPYFCFWFLNLLILSYTNKSKIAVYCKRKN</sequence>
<keyword evidence="1" id="KW-1003">Cell membrane</keyword>
<evidence type="ECO:0000256" key="3">
    <source>
        <dbReference type="ARBA" id="ARBA00022679"/>
    </source>
</evidence>
<keyword evidence="2" id="KW-0444">Lipid biosynthesis</keyword>
<evidence type="ECO:0000313" key="12">
    <source>
        <dbReference type="Proteomes" id="UP000463051"/>
    </source>
</evidence>
<evidence type="ECO:0000256" key="2">
    <source>
        <dbReference type="ARBA" id="ARBA00022516"/>
    </source>
</evidence>
<evidence type="ECO:0000256" key="4">
    <source>
        <dbReference type="ARBA" id="ARBA00022692"/>
    </source>
</evidence>
<dbReference type="Pfam" id="PF02660">
    <property type="entry name" value="G3P_acyltransf"/>
    <property type="match status" value="1"/>
</dbReference>